<keyword evidence="7" id="KW-1185">Reference proteome</keyword>
<evidence type="ECO:0000313" key="6">
    <source>
        <dbReference type="EMBL" id="MBB4015082.1"/>
    </source>
</evidence>
<evidence type="ECO:0000313" key="7">
    <source>
        <dbReference type="Proteomes" id="UP000577362"/>
    </source>
</evidence>
<reference evidence="6 7" key="1">
    <citation type="submission" date="2020-08" db="EMBL/GenBank/DDBJ databases">
        <title>Genomic Encyclopedia of Type Strains, Phase IV (KMG-IV): sequencing the most valuable type-strain genomes for metagenomic binning, comparative biology and taxonomic classification.</title>
        <authorList>
            <person name="Goeker M."/>
        </authorList>
    </citation>
    <scope>NUCLEOTIDE SEQUENCE [LARGE SCALE GENOMIC DNA]</scope>
    <source>
        <strain evidence="6 7">DSM 103737</strain>
    </source>
</reference>
<dbReference type="Pfam" id="PF00440">
    <property type="entry name" value="TetR_N"/>
    <property type="match status" value="1"/>
</dbReference>
<evidence type="ECO:0000259" key="5">
    <source>
        <dbReference type="PROSITE" id="PS50977"/>
    </source>
</evidence>
<gene>
    <name evidence="6" type="ORF">GGR16_000088</name>
</gene>
<dbReference type="GO" id="GO:0000976">
    <property type="term" value="F:transcription cis-regulatory region binding"/>
    <property type="evidence" value="ECO:0007669"/>
    <property type="project" value="TreeGrafter"/>
</dbReference>
<dbReference type="PRINTS" id="PR00455">
    <property type="entry name" value="HTHTETR"/>
</dbReference>
<feature type="domain" description="HTH tetR-type" evidence="5">
    <location>
        <begin position="4"/>
        <end position="64"/>
    </location>
</feature>
<protein>
    <submittedName>
        <fullName evidence="6">AcrR family transcriptional regulator</fullName>
    </submittedName>
</protein>
<keyword evidence="1" id="KW-0805">Transcription regulation</keyword>
<dbReference type="InterPro" id="IPR001647">
    <property type="entry name" value="HTH_TetR"/>
</dbReference>
<keyword evidence="2 4" id="KW-0238">DNA-binding</keyword>
<organism evidence="6 7">
    <name type="scientific">Chelatococcus caeni</name>
    <dbReference type="NCBI Taxonomy" id="1348468"/>
    <lineage>
        <taxon>Bacteria</taxon>
        <taxon>Pseudomonadati</taxon>
        <taxon>Pseudomonadota</taxon>
        <taxon>Alphaproteobacteria</taxon>
        <taxon>Hyphomicrobiales</taxon>
        <taxon>Chelatococcaceae</taxon>
        <taxon>Chelatococcus</taxon>
    </lineage>
</organism>
<feature type="DNA-binding region" description="H-T-H motif" evidence="4">
    <location>
        <begin position="27"/>
        <end position="46"/>
    </location>
</feature>
<dbReference type="PANTHER" id="PTHR30055">
    <property type="entry name" value="HTH-TYPE TRANSCRIPTIONAL REGULATOR RUTR"/>
    <property type="match status" value="1"/>
</dbReference>
<evidence type="ECO:0000256" key="1">
    <source>
        <dbReference type="ARBA" id="ARBA00023015"/>
    </source>
</evidence>
<evidence type="ECO:0000256" key="2">
    <source>
        <dbReference type="ARBA" id="ARBA00023125"/>
    </source>
</evidence>
<sequence>MHPADTRTAILETSARLYADLGYSAVSMRDVASAMGMTPANLYHHFKNKDDLVRETVAHVFAEKTEPIAEMLEAESRDADRLDLFIDHFVRLLTGDRVFFRFLVRELVDGDEGRLDDLAHTVLERPFRLVSGLADIRQPEEERFLATVSMIGVILGHALLAPLLPHLPGGHAGFADPTSITNHISAALRHAAASDLETK</sequence>
<dbReference type="Proteomes" id="UP000577362">
    <property type="component" value="Unassembled WGS sequence"/>
</dbReference>
<dbReference type="PROSITE" id="PS50977">
    <property type="entry name" value="HTH_TETR_2"/>
    <property type="match status" value="1"/>
</dbReference>
<dbReference type="GO" id="GO:0003700">
    <property type="term" value="F:DNA-binding transcription factor activity"/>
    <property type="evidence" value="ECO:0007669"/>
    <property type="project" value="TreeGrafter"/>
</dbReference>
<dbReference type="InterPro" id="IPR009057">
    <property type="entry name" value="Homeodomain-like_sf"/>
</dbReference>
<dbReference type="EMBL" id="JACIEN010000001">
    <property type="protein sequence ID" value="MBB4015082.1"/>
    <property type="molecule type" value="Genomic_DNA"/>
</dbReference>
<dbReference type="RefSeq" id="WP_183315378.1">
    <property type="nucleotide sequence ID" value="NZ_JACIEN010000001.1"/>
</dbReference>
<dbReference type="Gene3D" id="1.10.357.10">
    <property type="entry name" value="Tetracycline Repressor, domain 2"/>
    <property type="match status" value="1"/>
</dbReference>
<evidence type="ECO:0000256" key="3">
    <source>
        <dbReference type="ARBA" id="ARBA00023163"/>
    </source>
</evidence>
<evidence type="ECO:0000256" key="4">
    <source>
        <dbReference type="PROSITE-ProRule" id="PRU00335"/>
    </source>
</evidence>
<dbReference type="InterPro" id="IPR050109">
    <property type="entry name" value="HTH-type_TetR-like_transc_reg"/>
</dbReference>
<dbReference type="AlphaFoldDB" id="A0A840BTS9"/>
<keyword evidence="3" id="KW-0804">Transcription</keyword>
<name>A0A840BTS9_9HYPH</name>
<dbReference type="PANTHER" id="PTHR30055:SF234">
    <property type="entry name" value="HTH-TYPE TRANSCRIPTIONAL REGULATOR BETI"/>
    <property type="match status" value="1"/>
</dbReference>
<accession>A0A840BTS9</accession>
<comment type="caution">
    <text evidence="6">The sequence shown here is derived from an EMBL/GenBank/DDBJ whole genome shotgun (WGS) entry which is preliminary data.</text>
</comment>
<dbReference type="SUPFAM" id="SSF46689">
    <property type="entry name" value="Homeodomain-like"/>
    <property type="match status" value="1"/>
</dbReference>
<proteinExistence type="predicted"/>